<sequence length="48" mass="5563">MLIITVLTSVCTLFNLSKSDVKSDEGILSLWLKRKRLEEKKRIADLEK</sequence>
<protein>
    <submittedName>
        <fullName evidence="1">Uncharacterized protein</fullName>
    </submittedName>
</protein>
<organism evidence="1">
    <name type="scientific">Serratia marcescens</name>
    <dbReference type="NCBI Taxonomy" id="615"/>
    <lineage>
        <taxon>Bacteria</taxon>
        <taxon>Pseudomonadati</taxon>
        <taxon>Pseudomonadota</taxon>
        <taxon>Gammaproteobacteria</taxon>
        <taxon>Enterobacterales</taxon>
        <taxon>Yersiniaceae</taxon>
        <taxon>Serratia</taxon>
    </lineage>
</organism>
<dbReference type="AlphaFoldDB" id="A0A345IRI6"/>
<dbReference type="EMBL" id="MH460883">
    <property type="protein sequence ID" value="AXH02458.1"/>
    <property type="molecule type" value="Genomic_DNA"/>
</dbReference>
<proteinExistence type="predicted"/>
<evidence type="ECO:0000313" key="1">
    <source>
        <dbReference type="EMBL" id="AXH02458.1"/>
    </source>
</evidence>
<reference evidence="1" key="1">
    <citation type="submission" date="2018-06" db="EMBL/GenBank/DDBJ databases">
        <title>SME-4 producing Serratia marcescens from Argentina and comparison with genomes of other SME-producers.</title>
        <authorList>
            <person name="Dabos L."/>
            <person name="Patino Navarrete R."/>
            <person name="Naas T."/>
        </authorList>
    </citation>
    <scope>NUCLEOTIDE SEQUENCE</scope>
    <source>
        <strain evidence="1">S8</strain>
    </source>
</reference>
<accession>A0A345IRI6</accession>
<name>A0A345IRI6_SERMA</name>